<feature type="compositionally biased region" description="Basic and acidic residues" evidence="8">
    <location>
        <begin position="184"/>
        <end position="196"/>
    </location>
</feature>
<reference evidence="10 11" key="1">
    <citation type="submission" date="2018-08" db="EMBL/GenBank/DDBJ databases">
        <title>Aphanomyces genome sequencing and annotation.</title>
        <authorList>
            <person name="Minardi D."/>
            <person name="Oidtmann B."/>
            <person name="Van Der Giezen M."/>
            <person name="Studholme D.J."/>
        </authorList>
    </citation>
    <scope>NUCLEOTIDE SEQUENCE [LARGE SCALE GENOMIC DNA]</scope>
    <source>
        <strain evidence="10 11">Si</strain>
    </source>
</reference>
<evidence type="ECO:0000256" key="2">
    <source>
        <dbReference type="ARBA" id="ARBA00022679"/>
    </source>
</evidence>
<dbReference type="GO" id="GO:0005794">
    <property type="term" value="C:Golgi apparatus"/>
    <property type="evidence" value="ECO:0007669"/>
    <property type="project" value="TreeGrafter"/>
</dbReference>
<dbReference type="EC" id="2.3.1.225" evidence="7"/>
<feature type="transmembrane region" description="Helical" evidence="7">
    <location>
        <begin position="495"/>
        <end position="517"/>
    </location>
</feature>
<feature type="domain" description="Palmitoyltransferase DHHC" evidence="9">
    <location>
        <begin position="354"/>
        <end position="466"/>
    </location>
</feature>
<keyword evidence="3 7" id="KW-0812">Transmembrane</keyword>
<dbReference type="AlphaFoldDB" id="A0A3R6Z4N4"/>
<feature type="region of interest" description="Disordered" evidence="8">
    <location>
        <begin position="569"/>
        <end position="633"/>
    </location>
</feature>
<keyword evidence="5 7" id="KW-0472">Membrane</keyword>
<dbReference type="InterPro" id="IPR001594">
    <property type="entry name" value="Palmitoyltrfase_DHHC"/>
</dbReference>
<sequence length="633" mass="69850">MDISGQVQHLHEMINLGHGVLLEAQNLNLKQPLQSNASLFTFSDMDVTPSSPSGGDVSMLDEKDDDAAGLVTLTGDEIQDSFTKLAALKSAYIRHSSELLESIQQKKEDIASEALLARRDGLRKDVSDRNVVLKGLIDRLRNLQVALRILHGRDSVDPAASSMSILAPTSATPKPIARYLTRHESNSDVSTLREPEPASEVTTKEPAVFGDVRIQSVGLPASPSTSDLHAVSDNTVAVNHTHHEQVESGASSSPTTRDDDEAMGTPTEQYVLATTPILTDPPSDQVSSHTAILPSVQLNAISDDAPAPEIDPSMHRVYGINGVVIVGLAAITTSINPADRNVMHQGDTAQVTPDHLYCNVCTTYVDKKSRHCRICEKCVATFDHHCKWLNNCIGEHNYRYFFSLIVAIFTFTTLQLVLALYLFVQCFTSPSTIRLYGPFLSSYLSMKLMLTLLAASTYGCSGNNTTVKNDGLCVRYPYRPPSCSAPFLKHVPSDAFPLVAIKVMLAIYLSILVPSFYPIGQLVYFHIKLCTVFLCMYFLIHPHFRLDFLDTTTYDYIIHQRRRQLHPEVCPSTSTPMLTGFGRPSSAHVQDTSSHETKSPVSPSQRENMTYEPIETPNGHTKKKSQQQEAFFV</sequence>
<dbReference type="VEuPathDB" id="FungiDB:H257_16714"/>
<keyword evidence="4 7" id="KW-1133">Transmembrane helix</keyword>
<evidence type="ECO:0000256" key="5">
    <source>
        <dbReference type="ARBA" id="ARBA00023136"/>
    </source>
</evidence>
<evidence type="ECO:0000256" key="7">
    <source>
        <dbReference type="RuleBase" id="RU079119"/>
    </source>
</evidence>
<dbReference type="Pfam" id="PF01529">
    <property type="entry name" value="DHHC"/>
    <property type="match status" value="1"/>
</dbReference>
<proteinExistence type="inferred from homology"/>
<dbReference type="Proteomes" id="UP000283543">
    <property type="component" value="Unassembled WGS sequence"/>
</dbReference>
<comment type="domain">
    <text evidence="7">The DHHC domain is required for palmitoyltransferase activity.</text>
</comment>
<evidence type="ECO:0000256" key="6">
    <source>
        <dbReference type="ARBA" id="ARBA00023315"/>
    </source>
</evidence>
<protein>
    <recommendedName>
        <fullName evidence="7">Palmitoyltransferase</fullName>
        <ecNumber evidence="7">2.3.1.225</ecNumber>
    </recommendedName>
</protein>
<comment type="subcellular location">
    <subcellularLocation>
        <location evidence="1">Membrane</location>
        <topology evidence="1">Multi-pass membrane protein</topology>
    </subcellularLocation>
</comment>
<feature type="region of interest" description="Disordered" evidence="8">
    <location>
        <begin position="184"/>
        <end position="204"/>
    </location>
</feature>
<feature type="transmembrane region" description="Helical" evidence="7">
    <location>
        <begin position="523"/>
        <end position="540"/>
    </location>
</feature>
<comment type="catalytic activity">
    <reaction evidence="7">
        <text>L-cysteinyl-[protein] + hexadecanoyl-CoA = S-hexadecanoyl-L-cysteinyl-[protein] + CoA</text>
        <dbReference type="Rhea" id="RHEA:36683"/>
        <dbReference type="Rhea" id="RHEA-COMP:10131"/>
        <dbReference type="Rhea" id="RHEA-COMP:11032"/>
        <dbReference type="ChEBI" id="CHEBI:29950"/>
        <dbReference type="ChEBI" id="CHEBI:57287"/>
        <dbReference type="ChEBI" id="CHEBI:57379"/>
        <dbReference type="ChEBI" id="CHEBI:74151"/>
        <dbReference type="EC" id="2.3.1.225"/>
    </reaction>
</comment>
<dbReference type="InterPro" id="IPR039859">
    <property type="entry name" value="PFA4/ZDH16/20/ERF2-like"/>
</dbReference>
<gene>
    <name evidence="10" type="ORF">DYB34_005413</name>
</gene>
<evidence type="ECO:0000313" key="11">
    <source>
        <dbReference type="Proteomes" id="UP000283543"/>
    </source>
</evidence>
<evidence type="ECO:0000259" key="9">
    <source>
        <dbReference type="Pfam" id="PF01529"/>
    </source>
</evidence>
<dbReference type="GO" id="GO:0005783">
    <property type="term" value="C:endoplasmic reticulum"/>
    <property type="evidence" value="ECO:0007669"/>
    <property type="project" value="TreeGrafter"/>
</dbReference>
<keyword evidence="2 7" id="KW-0808">Transferase</keyword>
<feature type="compositionally biased region" description="Polar residues" evidence="8">
    <location>
        <begin position="599"/>
        <end position="608"/>
    </location>
</feature>
<evidence type="ECO:0000313" key="10">
    <source>
        <dbReference type="EMBL" id="RHY78141.1"/>
    </source>
</evidence>
<dbReference type="GO" id="GO:0019706">
    <property type="term" value="F:protein-cysteine S-palmitoyltransferase activity"/>
    <property type="evidence" value="ECO:0007669"/>
    <property type="project" value="UniProtKB-EC"/>
</dbReference>
<dbReference type="PROSITE" id="PS50216">
    <property type="entry name" value="DHHC"/>
    <property type="match status" value="1"/>
</dbReference>
<dbReference type="GO" id="GO:0016020">
    <property type="term" value="C:membrane"/>
    <property type="evidence" value="ECO:0007669"/>
    <property type="project" value="UniProtKB-SubCell"/>
</dbReference>
<evidence type="ECO:0000256" key="3">
    <source>
        <dbReference type="ARBA" id="ARBA00022692"/>
    </source>
</evidence>
<name>A0A3R6Z4N4_APHAT</name>
<evidence type="ECO:0000256" key="4">
    <source>
        <dbReference type="ARBA" id="ARBA00022989"/>
    </source>
</evidence>
<dbReference type="PANTHER" id="PTHR22883:SF203">
    <property type="entry name" value="PALMITOYLTRANSFERASE"/>
    <property type="match status" value="1"/>
</dbReference>
<comment type="caution">
    <text evidence="10">The sequence shown here is derived from an EMBL/GenBank/DDBJ whole genome shotgun (WGS) entry which is preliminary data.</text>
</comment>
<accession>A0A3R6Z4N4</accession>
<organism evidence="10 11">
    <name type="scientific">Aphanomyces astaci</name>
    <name type="common">Crayfish plague agent</name>
    <dbReference type="NCBI Taxonomy" id="112090"/>
    <lineage>
        <taxon>Eukaryota</taxon>
        <taxon>Sar</taxon>
        <taxon>Stramenopiles</taxon>
        <taxon>Oomycota</taxon>
        <taxon>Saprolegniomycetes</taxon>
        <taxon>Saprolegniales</taxon>
        <taxon>Verrucalvaceae</taxon>
        <taxon>Aphanomyces</taxon>
    </lineage>
</organism>
<evidence type="ECO:0000256" key="8">
    <source>
        <dbReference type="SAM" id="MobiDB-lite"/>
    </source>
</evidence>
<feature type="region of interest" description="Disordered" evidence="8">
    <location>
        <begin position="242"/>
        <end position="263"/>
    </location>
</feature>
<dbReference type="GO" id="GO:0006612">
    <property type="term" value="P:protein targeting to membrane"/>
    <property type="evidence" value="ECO:0007669"/>
    <property type="project" value="TreeGrafter"/>
</dbReference>
<evidence type="ECO:0000256" key="1">
    <source>
        <dbReference type="ARBA" id="ARBA00004141"/>
    </source>
</evidence>
<dbReference type="EMBL" id="QUTB01000214">
    <property type="protein sequence ID" value="RHY78141.1"/>
    <property type="molecule type" value="Genomic_DNA"/>
</dbReference>
<feature type="transmembrane region" description="Helical" evidence="7">
    <location>
        <begin position="400"/>
        <end position="424"/>
    </location>
</feature>
<dbReference type="PANTHER" id="PTHR22883">
    <property type="entry name" value="ZINC FINGER DHHC DOMAIN CONTAINING PROTEIN"/>
    <property type="match status" value="1"/>
</dbReference>
<dbReference type="VEuPathDB" id="FungiDB:H257_16717"/>
<comment type="similarity">
    <text evidence="7">Belongs to the DHHC palmitoyltransferase family.</text>
</comment>
<keyword evidence="6 7" id="KW-0012">Acyltransferase</keyword>